<feature type="signal peptide" evidence="1">
    <location>
        <begin position="1"/>
        <end position="20"/>
    </location>
</feature>
<feature type="chain" id="PRO_5019804036" evidence="1">
    <location>
        <begin position="21"/>
        <end position="203"/>
    </location>
</feature>
<sequence>MRNKLLLIAVLLGGLSSLWAQENKLMNAGFEEGTVKTKRGGVENGEWYKNNLPNSSIMPVVNVAYEGDKSLRFVCNDRIDTRYKNFVAQKGLQLSRKKIKVSFYARSAKPVILNVSFVGFAEGKGNKPIAGRGENVNITGDNDWHLYTVEVDFGSGKIVSDKKSHSLNFDEPFELRIAVDGGQDFSRAKSVFYIDNISVNEKV</sequence>
<keyword evidence="3" id="KW-1185">Reference proteome</keyword>
<reference evidence="2 3" key="1">
    <citation type="submission" date="2018-10" db="EMBL/GenBank/DDBJ databases">
        <title>Genomic Encyclopedia of Archaeal and Bacterial Type Strains, Phase II (KMG-II): from individual species to whole genera.</title>
        <authorList>
            <person name="Goeker M."/>
        </authorList>
    </citation>
    <scope>NUCLEOTIDE SEQUENCE [LARGE SCALE GENOMIC DNA]</scope>
    <source>
        <strain evidence="2 3">NSB1</strain>
    </source>
</reference>
<organism evidence="2 3">
    <name type="scientific">Coprobacter fastidiosus NSB1 = JCM 33896</name>
    <dbReference type="NCBI Taxonomy" id="1349822"/>
    <lineage>
        <taxon>Bacteria</taxon>
        <taxon>Pseudomonadati</taxon>
        <taxon>Bacteroidota</taxon>
        <taxon>Bacteroidia</taxon>
        <taxon>Bacteroidales</taxon>
        <taxon>Barnesiellaceae</taxon>
        <taxon>Coprobacter</taxon>
    </lineage>
</organism>
<dbReference type="GeneID" id="92928641"/>
<proteinExistence type="predicted"/>
<dbReference type="EMBL" id="RBXN01000004">
    <property type="protein sequence ID" value="RKT58465.1"/>
    <property type="molecule type" value="Genomic_DNA"/>
</dbReference>
<accession>A0A495WCG4</accession>
<dbReference type="RefSeq" id="WP_022603128.1">
    <property type="nucleotide sequence ID" value="NZ_KI440835.1"/>
</dbReference>
<evidence type="ECO:0000313" key="3">
    <source>
        <dbReference type="Proteomes" id="UP000269493"/>
    </source>
</evidence>
<dbReference type="Gene3D" id="2.60.120.260">
    <property type="entry name" value="Galactose-binding domain-like"/>
    <property type="match status" value="1"/>
</dbReference>
<protein>
    <submittedName>
        <fullName evidence="2">Uncharacterized protein</fullName>
    </submittedName>
</protein>
<comment type="caution">
    <text evidence="2">The sequence shown here is derived from an EMBL/GenBank/DDBJ whole genome shotgun (WGS) entry which is preliminary data.</text>
</comment>
<name>A0A495WCG4_9BACT</name>
<dbReference type="AlphaFoldDB" id="A0A495WCG4"/>
<keyword evidence="1" id="KW-0732">Signal</keyword>
<evidence type="ECO:0000313" key="2">
    <source>
        <dbReference type="EMBL" id="RKT58465.1"/>
    </source>
</evidence>
<evidence type="ECO:0000256" key="1">
    <source>
        <dbReference type="SAM" id="SignalP"/>
    </source>
</evidence>
<dbReference type="Proteomes" id="UP000269493">
    <property type="component" value="Unassembled WGS sequence"/>
</dbReference>
<gene>
    <name evidence="2" type="ORF">BC742_1551</name>
</gene>